<organism evidence="1 2">
    <name type="scientific">Labedaea rhizosphaerae</name>
    <dbReference type="NCBI Taxonomy" id="598644"/>
    <lineage>
        <taxon>Bacteria</taxon>
        <taxon>Bacillati</taxon>
        <taxon>Actinomycetota</taxon>
        <taxon>Actinomycetes</taxon>
        <taxon>Pseudonocardiales</taxon>
        <taxon>Pseudonocardiaceae</taxon>
        <taxon>Labedaea</taxon>
    </lineage>
</organism>
<keyword evidence="2" id="KW-1185">Reference proteome</keyword>
<sequence>MQPDTTSPRTGKTPVNVAMVRQHTPVSVSINEHDRVVSVLVSGDSAIVLLGLTLAGADVFLHQVARAVEELRRVEAHRAQR</sequence>
<gene>
    <name evidence="1" type="ORF">EV186_1011883</name>
</gene>
<protein>
    <submittedName>
        <fullName evidence="1">Uncharacterized protein</fullName>
    </submittedName>
</protein>
<evidence type="ECO:0000313" key="1">
    <source>
        <dbReference type="EMBL" id="TDQ05905.1"/>
    </source>
</evidence>
<name>A0A4V3D0K9_LABRH</name>
<comment type="caution">
    <text evidence="1">The sequence shown here is derived from an EMBL/GenBank/DDBJ whole genome shotgun (WGS) entry which is preliminary data.</text>
</comment>
<dbReference type="RefSeq" id="WP_133848575.1">
    <property type="nucleotide sequence ID" value="NZ_SNXZ01000001.1"/>
</dbReference>
<dbReference type="EMBL" id="SNXZ01000001">
    <property type="protein sequence ID" value="TDQ05905.1"/>
    <property type="molecule type" value="Genomic_DNA"/>
</dbReference>
<reference evidence="1 2" key="1">
    <citation type="submission" date="2019-03" db="EMBL/GenBank/DDBJ databases">
        <title>Genomic Encyclopedia of Type Strains, Phase IV (KMG-IV): sequencing the most valuable type-strain genomes for metagenomic binning, comparative biology and taxonomic classification.</title>
        <authorList>
            <person name="Goeker M."/>
        </authorList>
    </citation>
    <scope>NUCLEOTIDE SEQUENCE [LARGE SCALE GENOMIC DNA]</scope>
    <source>
        <strain evidence="1 2">DSM 45361</strain>
    </source>
</reference>
<proteinExistence type="predicted"/>
<evidence type="ECO:0000313" key="2">
    <source>
        <dbReference type="Proteomes" id="UP000295444"/>
    </source>
</evidence>
<accession>A0A4V3D0K9</accession>
<dbReference type="Proteomes" id="UP000295444">
    <property type="component" value="Unassembled WGS sequence"/>
</dbReference>
<dbReference type="AlphaFoldDB" id="A0A4V3D0K9"/>